<name>A0A382ILF8_9ZZZZ</name>
<evidence type="ECO:0000313" key="1">
    <source>
        <dbReference type="EMBL" id="SVC00604.1"/>
    </source>
</evidence>
<protein>
    <recommendedName>
        <fullName evidence="2">TauD/TfdA-like domain-containing protein</fullName>
    </recommendedName>
</protein>
<dbReference type="SUPFAM" id="SSF51197">
    <property type="entry name" value="Clavaminate synthase-like"/>
    <property type="match status" value="1"/>
</dbReference>
<evidence type="ECO:0008006" key="2">
    <source>
        <dbReference type="Google" id="ProtNLM"/>
    </source>
</evidence>
<accession>A0A382ILF8</accession>
<proteinExistence type="predicted"/>
<sequence length="107" mass="12091">MNHQTFEPIENSSSWYGAEIETDKSWEYYLEPGHIADLEQALHRVKRSGLELAALGPRDFPLPTLSPLLTSLGDDLRNGRGFALLRGFPVDGYDVEDLSVMYYGLCR</sequence>
<feature type="non-terminal residue" evidence="1">
    <location>
        <position position="107"/>
    </location>
</feature>
<organism evidence="1">
    <name type="scientific">marine metagenome</name>
    <dbReference type="NCBI Taxonomy" id="408172"/>
    <lineage>
        <taxon>unclassified sequences</taxon>
        <taxon>metagenomes</taxon>
        <taxon>ecological metagenomes</taxon>
    </lineage>
</organism>
<dbReference type="AlphaFoldDB" id="A0A382ILF8"/>
<dbReference type="EMBL" id="UINC01068184">
    <property type="protein sequence ID" value="SVC00604.1"/>
    <property type="molecule type" value="Genomic_DNA"/>
</dbReference>
<gene>
    <name evidence="1" type="ORF">METZ01_LOCUS253458</name>
</gene>
<reference evidence="1" key="1">
    <citation type="submission" date="2018-05" db="EMBL/GenBank/DDBJ databases">
        <authorList>
            <person name="Lanie J.A."/>
            <person name="Ng W.-L."/>
            <person name="Kazmierczak K.M."/>
            <person name="Andrzejewski T.M."/>
            <person name="Davidsen T.M."/>
            <person name="Wayne K.J."/>
            <person name="Tettelin H."/>
            <person name="Glass J.I."/>
            <person name="Rusch D."/>
            <person name="Podicherti R."/>
            <person name="Tsui H.-C.T."/>
            <person name="Winkler M.E."/>
        </authorList>
    </citation>
    <scope>NUCLEOTIDE SEQUENCE</scope>
</reference>